<gene>
    <name evidence="1" type="ORF">ACFPIJ_50915</name>
</gene>
<organism evidence="1 2">
    <name type="scientific">Dactylosporangium cerinum</name>
    <dbReference type="NCBI Taxonomy" id="1434730"/>
    <lineage>
        <taxon>Bacteria</taxon>
        <taxon>Bacillati</taxon>
        <taxon>Actinomycetota</taxon>
        <taxon>Actinomycetes</taxon>
        <taxon>Micromonosporales</taxon>
        <taxon>Micromonosporaceae</taxon>
        <taxon>Dactylosporangium</taxon>
    </lineage>
</organism>
<accession>A0ABV9WCF0</accession>
<reference evidence="2" key="1">
    <citation type="journal article" date="2019" name="Int. J. Syst. Evol. Microbiol.">
        <title>The Global Catalogue of Microorganisms (GCM) 10K type strain sequencing project: providing services to taxonomists for standard genome sequencing and annotation.</title>
        <authorList>
            <consortium name="The Broad Institute Genomics Platform"/>
            <consortium name="The Broad Institute Genome Sequencing Center for Infectious Disease"/>
            <person name="Wu L."/>
            <person name="Ma J."/>
        </authorList>
    </citation>
    <scope>NUCLEOTIDE SEQUENCE [LARGE SCALE GENOMIC DNA]</scope>
    <source>
        <strain evidence="2">CGMCC 4.7152</strain>
    </source>
</reference>
<sequence>MSERSWEVEPGSGVDPLRFGTPRAELQALLGPHRAFRRSPTSDLADQHLMPAYPLTIEDVRPLLAGAGHPLIELEAGIEIADAGVQVLTMRPSPSSDGPLPVACVAISARTASVRRADQLDAAATVPPSGCA</sequence>
<dbReference type="EMBL" id="JBHSIU010000091">
    <property type="protein sequence ID" value="MFC5006118.1"/>
    <property type="molecule type" value="Genomic_DNA"/>
</dbReference>
<name>A0ABV9WCF0_9ACTN</name>
<keyword evidence="2" id="KW-1185">Reference proteome</keyword>
<proteinExistence type="predicted"/>
<protein>
    <submittedName>
        <fullName evidence="1">Uncharacterized protein</fullName>
    </submittedName>
</protein>
<evidence type="ECO:0000313" key="1">
    <source>
        <dbReference type="EMBL" id="MFC5006118.1"/>
    </source>
</evidence>
<comment type="caution">
    <text evidence="1">The sequence shown here is derived from an EMBL/GenBank/DDBJ whole genome shotgun (WGS) entry which is preliminary data.</text>
</comment>
<dbReference type="RefSeq" id="WP_380126719.1">
    <property type="nucleotide sequence ID" value="NZ_JBHSIU010000091.1"/>
</dbReference>
<dbReference type="Proteomes" id="UP001595912">
    <property type="component" value="Unassembled WGS sequence"/>
</dbReference>
<evidence type="ECO:0000313" key="2">
    <source>
        <dbReference type="Proteomes" id="UP001595912"/>
    </source>
</evidence>